<name>C6XUM0_PEDHD</name>
<dbReference type="Gene3D" id="1.25.40.390">
    <property type="match status" value="1"/>
</dbReference>
<dbReference type="SUPFAM" id="SSF48452">
    <property type="entry name" value="TPR-like"/>
    <property type="match status" value="1"/>
</dbReference>
<dbReference type="InterPro" id="IPR033985">
    <property type="entry name" value="SusD-like_N"/>
</dbReference>
<dbReference type="InterPro" id="IPR011990">
    <property type="entry name" value="TPR-like_helical_dom_sf"/>
</dbReference>
<dbReference type="InterPro" id="IPR012944">
    <property type="entry name" value="SusD_RagB_dom"/>
</dbReference>
<evidence type="ECO:0000256" key="5">
    <source>
        <dbReference type="ARBA" id="ARBA00023237"/>
    </source>
</evidence>
<comment type="subcellular location">
    <subcellularLocation>
        <location evidence="1">Cell outer membrane</location>
    </subcellularLocation>
</comment>
<keyword evidence="5" id="KW-0998">Cell outer membrane</keyword>
<dbReference type="Proteomes" id="UP000000852">
    <property type="component" value="Chromosome"/>
</dbReference>
<evidence type="ECO:0000259" key="7">
    <source>
        <dbReference type="Pfam" id="PF14322"/>
    </source>
</evidence>
<evidence type="ECO:0000313" key="9">
    <source>
        <dbReference type="Proteomes" id="UP000000852"/>
    </source>
</evidence>
<dbReference type="Pfam" id="PF14322">
    <property type="entry name" value="SusD-like_3"/>
    <property type="match status" value="1"/>
</dbReference>
<organism evidence="8 9">
    <name type="scientific">Pedobacter heparinus (strain ATCC 13125 / DSM 2366 / CIP 104194 / JCM 7457 / NBRC 12017 / NCIMB 9290 / NRRL B-14731 / HIM 762-3)</name>
    <dbReference type="NCBI Taxonomy" id="485917"/>
    <lineage>
        <taxon>Bacteria</taxon>
        <taxon>Pseudomonadati</taxon>
        <taxon>Bacteroidota</taxon>
        <taxon>Sphingobacteriia</taxon>
        <taxon>Sphingobacteriales</taxon>
        <taxon>Sphingobacteriaceae</taxon>
        <taxon>Pedobacter</taxon>
    </lineage>
</organism>
<accession>C6XUM0</accession>
<dbReference type="OrthoDB" id="621570at2"/>
<reference evidence="8 9" key="1">
    <citation type="journal article" date="2009" name="Stand. Genomic Sci.">
        <title>Complete genome sequence of Pedobacter heparinus type strain (HIM 762-3).</title>
        <authorList>
            <person name="Han C."/>
            <person name="Spring S."/>
            <person name="Lapidus A."/>
            <person name="Del Rio T.G."/>
            <person name="Tice H."/>
            <person name="Copeland A."/>
            <person name="Cheng J.F."/>
            <person name="Lucas S."/>
            <person name="Chen F."/>
            <person name="Nolan M."/>
            <person name="Bruce D."/>
            <person name="Goodwin L."/>
            <person name="Pitluck S."/>
            <person name="Ivanova N."/>
            <person name="Mavromatis K."/>
            <person name="Mikhailova N."/>
            <person name="Pati A."/>
            <person name="Chen A."/>
            <person name="Palaniappan K."/>
            <person name="Land M."/>
            <person name="Hauser L."/>
            <person name="Chang Y.J."/>
            <person name="Jeffries C.C."/>
            <person name="Saunders E."/>
            <person name="Chertkov O."/>
            <person name="Brettin T."/>
            <person name="Goker M."/>
            <person name="Rohde M."/>
            <person name="Bristow J."/>
            <person name="Eisen J.A."/>
            <person name="Markowitz V."/>
            <person name="Hugenholtz P."/>
            <person name="Kyrpides N.C."/>
            <person name="Klenk H.P."/>
            <person name="Detter J.C."/>
        </authorList>
    </citation>
    <scope>NUCLEOTIDE SEQUENCE [LARGE SCALE GENOMIC DNA]</scope>
    <source>
        <strain evidence="9">ATCC 13125 / DSM 2366 / CIP 104194 / JCM 7457 / NBRC 12017 / NCIMB 9290 / NRRL B-14731 / HIM 762-3</strain>
    </source>
</reference>
<evidence type="ECO:0000313" key="8">
    <source>
        <dbReference type="EMBL" id="ACU03870.1"/>
    </source>
</evidence>
<dbReference type="KEGG" id="phe:Phep_1658"/>
<dbReference type="AlphaFoldDB" id="C6XUM0"/>
<keyword evidence="4" id="KW-0472">Membrane</keyword>
<dbReference type="RefSeq" id="WP_015807484.1">
    <property type="nucleotide sequence ID" value="NC_013061.1"/>
</dbReference>
<dbReference type="CDD" id="cd08977">
    <property type="entry name" value="SusD"/>
    <property type="match status" value="1"/>
</dbReference>
<evidence type="ECO:0000256" key="3">
    <source>
        <dbReference type="ARBA" id="ARBA00022729"/>
    </source>
</evidence>
<dbReference type="GO" id="GO:0009279">
    <property type="term" value="C:cell outer membrane"/>
    <property type="evidence" value="ECO:0007669"/>
    <property type="project" value="UniProtKB-SubCell"/>
</dbReference>
<keyword evidence="3" id="KW-0732">Signal</keyword>
<evidence type="ECO:0000256" key="4">
    <source>
        <dbReference type="ARBA" id="ARBA00023136"/>
    </source>
</evidence>
<sequence>MKSKIFKIAIFAIAVFEFSCSNFLEISPPKDKLISETVFKTDEIAISAMTGVYRSMAVNGYASGDFSSINSVCGAAADELIGYEPIISEFYENQISPSNAYIGSGLYATPFKTIYTTNAILEGLTSINGVTPPVKTQLMGEAYFVRAFVYFYLVNLYGNVPIQLTTDYRITQNAQRKPVEAVYQQILTDLKTAEGLLTDSYVTTERIRPNKSAVQALLARVYLYLKDWENAEKYASLVIEKTGTYSLVDLDAIFLKNSNEAIWQLMPAANTNSKDGNLFILTTVPFYVSLKDAFVNNAFDPNDKRKLAWVRNFTNSTGTYYYPFKYKIRSSTTVTEYSMVLRLAEQYLIRAEARINQEKIEIGIQDLNALRTRARLSTAYSTTSPLSLLSLTLSKTEALSALERERRVELFSEWGHRWLDLKRTNKANEILSLLKPKWQNTDILFPIPTLELTTNSAIKQNEGY</sequence>
<evidence type="ECO:0000259" key="6">
    <source>
        <dbReference type="Pfam" id="PF07980"/>
    </source>
</evidence>
<feature type="domain" description="SusD-like N-terminal" evidence="7">
    <location>
        <begin position="23"/>
        <end position="223"/>
    </location>
</feature>
<evidence type="ECO:0000256" key="2">
    <source>
        <dbReference type="ARBA" id="ARBA00006275"/>
    </source>
</evidence>
<dbReference type="HOGENOM" id="CLU_015553_3_1_10"/>
<dbReference type="eggNOG" id="COG3193">
    <property type="taxonomic scope" value="Bacteria"/>
</dbReference>
<dbReference type="Pfam" id="PF07980">
    <property type="entry name" value="SusD_RagB"/>
    <property type="match status" value="1"/>
</dbReference>
<comment type="similarity">
    <text evidence="2">Belongs to the SusD family.</text>
</comment>
<gene>
    <name evidence="8" type="ordered locus">Phep_1658</name>
</gene>
<dbReference type="EMBL" id="CP001681">
    <property type="protein sequence ID" value="ACU03870.1"/>
    <property type="molecule type" value="Genomic_DNA"/>
</dbReference>
<feature type="domain" description="RagB/SusD" evidence="6">
    <location>
        <begin position="314"/>
        <end position="464"/>
    </location>
</feature>
<proteinExistence type="inferred from homology"/>
<evidence type="ECO:0000256" key="1">
    <source>
        <dbReference type="ARBA" id="ARBA00004442"/>
    </source>
</evidence>
<protein>
    <submittedName>
        <fullName evidence="8">RagB/SusD domain protein</fullName>
    </submittedName>
</protein>
<dbReference type="STRING" id="485917.Phep_1658"/>
<keyword evidence="9" id="KW-1185">Reference proteome</keyword>